<dbReference type="EMBL" id="CP046401">
    <property type="protein sequence ID" value="QGY44769.1"/>
    <property type="molecule type" value="Genomic_DNA"/>
</dbReference>
<dbReference type="NCBIfam" id="TIGR02985">
    <property type="entry name" value="Sig70_bacteroi1"/>
    <property type="match status" value="1"/>
</dbReference>
<dbReference type="PANTHER" id="PTHR43133:SF46">
    <property type="entry name" value="RNA POLYMERASE SIGMA-70 FACTOR ECF SUBFAMILY"/>
    <property type="match status" value="1"/>
</dbReference>
<dbReference type="InterPro" id="IPR014284">
    <property type="entry name" value="RNA_pol_sigma-70_dom"/>
</dbReference>
<organism evidence="7 8">
    <name type="scientific">Maribellus comscasis</name>
    <dbReference type="NCBI Taxonomy" id="2681766"/>
    <lineage>
        <taxon>Bacteria</taxon>
        <taxon>Pseudomonadati</taxon>
        <taxon>Bacteroidota</taxon>
        <taxon>Bacteroidia</taxon>
        <taxon>Marinilabiliales</taxon>
        <taxon>Prolixibacteraceae</taxon>
        <taxon>Maribellus</taxon>
    </lineage>
</organism>
<dbReference type="InterPro" id="IPR013249">
    <property type="entry name" value="RNA_pol_sigma70_r4_t2"/>
</dbReference>
<dbReference type="InterPro" id="IPR036388">
    <property type="entry name" value="WH-like_DNA-bd_sf"/>
</dbReference>
<dbReference type="InterPro" id="IPR039425">
    <property type="entry name" value="RNA_pol_sigma-70-like"/>
</dbReference>
<dbReference type="SUPFAM" id="SSF88659">
    <property type="entry name" value="Sigma3 and sigma4 domains of RNA polymerase sigma factors"/>
    <property type="match status" value="1"/>
</dbReference>
<dbReference type="Pfam" id="PF04542">
    <property type="entry name" value="Sigma70_r2"/>
    <property type="match status" value="1"/>
</dbReference>
<reference evidence="7 8" key="1">
    <citation type="submission" date="2019-11" db="EMBL/GenBank/DDBJ databases">
        <authorList>
            <person name="Zheng R.K."/>
            <person name="Sun C.M."/>
        </authorList>
    </citation>
    <scope>NUCLEOTIDE SEQUENCE [LARGE SCALE GENOMIC DNA]</scope>
    <source>
        <strain evidence="7 8">WC007</strain>
    </source>
</reference>
<feature type="domain" description="RNA polymerase sigma factor 70 region 4 type 2" evidence="6">
    <location>
        <begin position="125"/>
        <end position="177"/>
    </location>
</feature>
<keyword evidence="3" id="KW-0731">Sigma factor</keyword>
<dbReference type="InterPro" id="IPR013325">
    <property type="entry name" value="RNA_pol_sigma_r2"/>
</dbReference>
<feature type="domain" description="RNA polymerase sigma-70 region 2" evidence="5">
    <location>
        <begin position="28"/>
        <end position="93"/>
    </location>
</feature>
<accession>A0A6I6JU27</accession>
<evidence type="ECO:0000256" key="3">
    <source>
        <dbReference type="ARBA" id="ARBA00023082"/>
    </source>
</evidence>
<protein>
    <submittedName>
        <fullName evidence="7">RNA polymerase sigma-70 factor</fullName>
    </submittedName>
</protein>
<dbReference type="SUPFAM" id="SSF88946">
    <property type="entry name" value="Sigma2 domain of RNA polymerase sigma factors"/>
    <property type="match status" value="1"/>
</dbReference>
<dbReference type="Proteomes" id="UP000428260">
    <property type="component" value="Chromosome"/>
</dbReference>
<evidence type="ECO:0000259" key="6">
    <source>
        <dbReference type="Pfam" id="PF08281"/>
    </source>
</evidence>
<dbReference type="AlphaFoldDB" id="A0A6I6JU27"/>
<dbReference type="Gene3D" id="1.10.1740.10">
    <property type="match status" value="1"/>
</dbReference>
<evidence type="ECO:0000313" key="7">
    <source>
        <dbReference type="EMBL" id="QGY44769.1"/>
    </source>
</evidence>
<evidence type="ECO:0000256" key="2">
    <source>
        <dbReference type="ARBA" id="ARBA00023015"/>
    </source>
</evidence>
<keyword evidence="2" id="KW-0805">Transcription regulation</keyword>
<evidence type="ECO:0000259" key="5">
    <source>
        <dbReference type="Pfam" id="PF04542"/>
    </source>
</evidence>
<dbReference type="RefSeq" id="WP_158867388.1">
    <property type="nucleotide sequence ID" value="NZ_CP046401.1"/>
</dbReference>
<name>A0A6I6JU27_9BACT</name>
<proteinExistence type="inferred from homology"/>
<gene>
    <name evidence="7" type="ORF">GM418_14155</name>
</gene>
<dbReference type="NCBIfam" id="TIGR02937">
    <property type="entry name" value="sigma70-ECF"/>
    <property type="match status" value="1"/>
</dbReference>
<dbReference type="Pfam" id="PF08281">
    <property type="entry name" value="Sigma70_r4_2"/>
    <property type="match status" value="1"/>
</dbReference>
<dbReference type="InterPro" id="IPR007627">
    <property type="entry name" value="RNA_pol_sigma70_r2"/>
</dbReference>
<dbReference type="GO" id="GO:0016987">
    <property type="term" value="F:sigma factor activity"/>
    <property type="evidence" value="ECO:0007669"/>
    <property type="project" value="UniProtKB-KW"/>
</dbReference>
<comment type="similarity">
    <text evidence="1">Belongs to the sigma-70 factor family. ECF subfamily.</text>
</comment>
<evidence type="ECO:0000313" key="8">
    <source>
        <dbReference type="Proteomes" id="UP000428260"/>
    </source>
</evidence>
<evidence type="ECO:0000256" key="1">
    <source>
        <dbReference type="ARBA" id="ARBA00010641"/>
    </source>
</evidence>
<dbReference type="InterPro" id="IPR014327">
    <property type="entry name" value="RNA_pol_sigma70_bacteroid"/>
</dbReference>
<dbReference type="GO" id="GO:0003677">
    <property type="term" value="F:DNA binding"/>
    <property type="evidence" value="ECO:0007669"/>
    <property type="project" value="InterPro"/>
</dbReference>
<keyword evidence="4" id="KW-0804">Transcription</keyword>
<evidence type="ECO:0000256" key="4">
    <source>
        <dbReference type="ARBA" id="ARBA00023163"/>
    </source>
</evidence>
<sequence length="195" mass="23097">MTKDNREILSYKFLLFKSGDERIFQEIFKANYNLIVGFCKQFIFDLDMSRSIAQESFLKLWLNREKVQTENGIKSFLYTAARTQCIDYLRHEKVKSSFEKRETVLLRDILESYDFNRIEFFELEEAVSRAIDNLPERCRLVFFKSRYEGKKNREIAEELGIALKSVETNITRALKSLRKNLAEFLSILITLLCSL</sequence>
<dbReference type="KEGG" id="mcos:GM418_14155"/>
<dbReference type="GO" id="GO:0006352">
    <property type="term" value="P:DNA-templated transcription initiation"/>
    <property type="evidence" value="ECO:0007669"/>
    <property type="project" value="InterPro"/>
</dbReference>
<keyword evidence="8" id="KW-1185">Reference proteome</keyword>
<dbReference type="Gene3D" id="1.10.10.10">
    <property type="entry name" value="Winged helix-like DNA-binding domain superfamily/Winged helix DNA-binding domain"/>
    <property type="match status" value="1"/>
</dbReference>
<dbReference type="InterPro" id="IPR013324">
    <property type="entry name" value="RNA_pol_sigma_r3/r4-like"/>
</dbReference>
<dbReference type="PANTHER" id="PTHR43133">
    <property type="entry name" value="RNA POLYMERASE ECF-TYPE SIGMA FACTO"/>
    <property type="match status" value="1"/>
</dbReference>